<sequence>MRGHGRIDFRDGKRRGDGISAHTPVRAPSYARVRPRRRAKRRRDRGCVSRADALRTHGVQTDSAKQDARRMKLRRAPSACWQDGG</sequence>
<dbReference type="AlphaFoldDB" id="B2JRG5"/>
<feature type="compositionally biased region" description="Basic and acidic residues" evidence="1">
    <location>
        <begin position="1"/>
        <end position="17"/>
    </location>
</feature>
<protein>
    <submittedName>
        <fullName evidence="2">Uncharacterized protein</fullName>
    </submittedName>
</protein>
<evidence type="ECO:0000313" key="2">
    <source>
        <dbReference type="EMBL" id="ACC73831.1"/>
    </source>
</evidence>
<feature type="region of interest" description="Disordered" evidence="1">
    <location>
        <begin position="1"/>
        <end position="85"/>
    </location>
</feature>
<accession>B2JRG5</accession>
<evidence type="ECO:0000256" key="1">
    <source>
        <dbReference type="SAM" id="MobiDB-lite"/>
    </source>
</evidence>
<dbReference type="HOGENOM" id="CLU_2506355_0_0_4"/>
<gene>
    <name evidence="2" type="ordered locus">Bphy_4722</name>
</gene>
<reference evidence="3" key="1">
    <citation type="journal article" date="2014" name="Stand. Genomic Sci.">
        <title>Complete genome sequence of Burkholderia phymatum STM815(T), a broad host range and efficient nitrogen-fixing symbiont of Mimosa species.</title>
        <authorList>
            <person name="Moulin L."/>
            <person name="Klonowska A."/>
            <person name="Caroline B."/>
            <person name="Booth K."/>
            <person name="Vriezen J.A."/>
            <person name="Melkonian R."/>
            <person name="James E.K."/>
            <person name="Young J.P."/>
            <person name="Bena G."/>
            <person name="Hauser L."/>
            <person name="Land M."/>
            <person name="Kyrpides N."/>
            <person name="Bruce D."/>
            <person name="Chain P."/>
            <person name="Copeland A."/>
            <person name="Pitluck S."/>
            <person name="Woyke T."/>
            <person name="Lizotte-Waniewski M."/>
            <person name="Bristow J."/>
            <person name="Riley M."/>
        </authorList>
    </citation>
    <scope>NUCLEOTIDE SEQUENCE [LARGE SCALE GENOMIC DNA]</scope>
    <source>
        <strain evidence="3">DSM 17167 / CIP 108236 / LMG 21445 / STM815</strain>
    </source>
</reference>
<dbReference type="KEGG" id="bph:Bphy_4722"/>
<feature type="compositionally biased region" description="Basic residues" evidence="1">
    <location>
        <begin position="33"/>
        <end position="44"/>
    </location>
</feature>
<name>B2JRG5_PARP8</name>
<organism evidence="2 3">
    <name type="scientific">Paraburkholderia phymatum (strain DSM 17167 / CIP 108236 / LMG 21445 / STM815)</name>
    <name type="common">Burkholderia phymatum</name>
    <dbReference type="NCBI Taxonomy" id="391038"/>
    <lineage>
        <taxon>Bacteria</taxon>
        <taxon>Pseudomonadati</taxon>
        <taxon>Pseudomonadota</taxon>
        <taxon>Betaproteobacteria</taxon>
        <taxon>Burkholderiales</taxon>
        <taxon>Burkholderiaceae</taxon>
        <taxon>Paraburkholderia</taxon>
    </lineage>
</organism>
<proteinExistence type="predicted"/>
<dbReference type="Proteomes" id="UP000001192">
    <property type="component" value="Chromosome 2"/>
</dbReference>
<evidence type="ECO:0000313" key="3">
    <source>
        <dbReference type="Proteomes" id="UP000001192"/>
    </source>
</evidence>
<dbReference type="EMBL" id="CP001044">
    <property type="protein sequence ID" value="ACC73831.1"/>
    <property type="molecule type" value="Genomic_DNA"/>
</dbReference>
<keyword evidence="3" id="KW-1185">Reference proteome</keyword>